<reference evidence="2" key="1">
    <citation type="submission" date="2022-07" db="EMBL/GenBank/DDBJ databases">
        <title>Chromosome-level genome of Muraenolepis orangiensis.</title>
        <authorList>
            <person name="Kim J."/>
        </authorList>
    </citation>
    <scope>NUCLEOTIDE SEQUENCE</scope>
    <source>
        <strain evidence="2">KU_S4_2022</strain>
        <tissue evidence="2">Muscle</tissue>
    </source>
</reference>
<feature type="region of interest" description="Disordered" evidence="1">
    <location>
        <begin position="1"/>
        <end position="44"/>
    </location>
</feature>
<comment type="caution">
    <text evidence="2">The sequence shown here is derived from an EMBL/GenBank/DDBJ whole genome shotgun (WGS) entry which is preliminary data.</text>
</comment>
<evidence type="ECO:0000256" key="1">
    <source>
        <dbReference type="SAM" id="MobiDB-lite"/>
    </source>
</evidence>
<dbReference type="AlphaFoldDB" id="A0A9Q0I831"/>
<feature type="compositionally biased region" description="Polar residues" evidence="1">
    <location>
        <begin position="1"/>
        <end position="11"/>
    </location>
</feature>
<proteinExistence type="predicted"/>
<protein>
    <submittedName>
        <fullName evidence="2">Uncharacterized protein</fullName>
    </submittedName>
</protein>
<accession>A0A9Q0I831</accession>
<dbReference type="Proteomes" id="UP001148018">
    <property type="component" value="Unassembled WGS sequence"/>
</dbReference>
<sequence>MDSSCIGSDTPEQLRVSGPFGMLTRRRRFPPPLTKDGSSLPHHSLSAGELQQRLLTVVGQAALLHLSPSGDADDQLQPGGGGGHDTLTRRQP</sequence>
<name>A0A9Q0I831_9TELE</name>
<organism evidence="2 3">
    <name type="scientific">Muraenolepis orangiensis</name>
    <name type="common">Patagonian moray cod</name>
    <dbReference type="NCBI Taxonomy" id="630683"/>
    <lineage>
        <taxon>Eukaryota</taxon>
        <taxon>Metazoa</taxon>
        <taxon>Chordata</taxon>
        <taxon>Craniata</taxon>
        <taxon>Vertebrata</taxon>
        <taxon>Euteleostomi</taxon>
        <taxon>Actinopterygii</taxon>
        <taxon>Neopterygii</taxon>
        <taxon>Teleostei</taxon>
        <taxon>Neoteleostei</taxon>
        <taxon>Acanthomorphata</taxon>
        <taxon>Zeiogadaria</taxon>
        <taxon>Gadariae</taxon>
        <taxon>Gadiformes</taxon>
        <taxon>Muraenolepidoidei</taxon>
        <taxon>Muraenolepididae</taxon>
        <taxon>Muraenolepis</taxon>
    </lineage>
</organism>
<evidence type="ECO:0000313" key="2">
    <source>
        <dbReference type="EMBL" id="KAJ3588760.1"/>
    </source>
</evidence>
<gene>
    <name evidence="2" type="ORF">NHX12_009614</name>
</gene>
<dbReference type="EMBL" id="JANIIK010000115">
    <property type="protein sequence ID" value="KAJ3588760.1"/>
    <property type="molecule type" value="Genomic_DNA"/>
</dbReference>
<keyword evidence="3" id="KW-1185">Reference proteome</keyword>
<evidence type="ECO:0000313" key="3">
    <source>
        <dbReference type="Proteomes" id="UP001148018"/>
    </source>
</evidence>
<feature type="region of interest" description="Disordered" evidence="1">
    <location>
        <begin position="66"/>
        <end position="92"/>
    </location>
</feature>